<accession>A0A382PTS3</accession>
<keyword evidence="1" id="KW-1133">Transmembrane helix</keyword>
<proteinExistence type="predicted"/>
<evidence type="ECO:0000256" key="1">
    <source>
        <dbReference type="SAM" id="Phobius"/>
    </source>
</evidence>
<name>A0A382PTS3_9ZZZZ</name>
<protein>
    <submittedName>
        <fullName evidence="2">Uncharacterized protein</fullName>
    </submittedName>
</protein>
<evidence type="ECO:0000313" key="2">
    <source>
        <dbReference type="EMBL" id="SVC76038.1"/>
    </source>
</evidence>
<dbReference type="EMBL" id="UINC01109304">
    <property type="protein sequence ID" value="SVC76038.1"/>
    <property type="molecule type" value="Genomic_DNA"/>
</dbReference>
<keyword evidence="1" id="KW-0812">Transmembrane</keyword>
<reference evidence="2" key="1">
    <citation type="submission" date="2018-05" db="EMBL/GenBank/DDBJ databases">
        <authorList>
            <person name="Lanie J.A."/>
            <person name="Ng W.-L."/>
            <person name="Kazmierczak K.M."/>
            <person name="Andrzejewski T.M."/>
            <person name="Davidsen T.M."/>
            <person name="Wayne K.J."/>
            <person name="Tettelin H."/>
            <person name="Glass J.I."/>
            <person name="Rusch D."/>
            <person name="Podicherti R."/>
            <person name="Tsui H.-C.T."/>
            <person name="Winkler M.E."/>
        </authorList>
    </citation>
    <scope>NUCLEOTIDE SEQUENCE</scope>
</reference>
<sequence>MGYITKLPIDDIWWTVDGEDMLWNFKKLNPYKLTKGKIMREKFCVTCNRRTRFESTWVGSDRLPFWSFGDIVMICVSFGLWFLVML</sequence>
<feature type="non-terminal residue" evidence="2">
    <location>
        <position position="86"/>
    </location>
</feature>
<dbReference type="AlphaFoldDB" id="A0A382PTS3"/>
<organism evidence="2">
    <name type="scientific">marine metagenome</name>
    <dbReference type="NCBI Taxonomy" id="408172"/>
    <lineage>
        <taxon>unclassified sequences</taxon>
        <taxon>metagenomes</taxon>
        <taxon>ecological metagenomes</taxon>
    </lineage>
</organism>
<keyword evidence="1" id="KW-0472">Membrane</keyword>
<feature type="transmembrane region" description="Helical" evidence="1">
    <location>
        <begin position="65"/>
        <end position="84"/>
    </location>
</feature>
<gene>
    <name evidence="2" type="ORF">METZ01_LOCUS328892</name>
</gene>